<keyword evidence="5 8" id="KW-0812">Transmembrane</keyword>
<dbReference type="GO" id="GO:0015295">
    <property type="term" value="F:solute:proton symporter activity"/>
    <property type="evidence" value="ECO:0007669"/>
    <property type="project" value="TreeGrafter"/>
</dbReference>
<keyword evidence="10" id="KW-1185">Reference proteome</keyword>
<dbReference type="EMBL" id="UHFX01000003">
    <property type="protein sequence ID" value="SUO05090.1"/>
    <property type="molecule type" value="Genomic_DNA"/>
</dbReference>
<dbReference type="Pfam" id="PF02652">
    <property type="entry name" value="Lactate_perm"/>
    <property type="match status" value="1"/>
</dbReference>
<name>A0A380LR77_9FIRM</name>
<organism evidence="9 10">
    <name type="scientific">Faecalicoccus pleomorphus</name>
    <dbReference type="NCBI Taxonomy" id="1323"/>
    <lineage>
        <taxon>Bacteria</taxon>
        <taxon>Bacillati</taxon>
        <taxon>Bacillota</taxon>
        <taxon>Erysipelotrichia</taxon>
        <taxon>Erysipelotrichales</taxon>
        <taxon>Erysipelotrichaceae</taxon>
        <taxon>Faecalicoccus</taxon>
    </lineage>
</organism>
<protein>
    <recommendedName>
        <fullName evidence="8">L-lactate permease</fullName>
    </recommendedName>
</protein>
<feature type="transmembrane region" description="Helical" evidence="8">
    <location>
        <begin position="6"/>
        <end position="23"/>
    </location>
</feature>
<gene>
    <name evidence="9" type="primary">lctP</name>
    <name evidence="9" type="ORF">NCTC11087_02025</name>
</gene>
<feature type="transmembrane region" description="Helical" evidence="8">
    <location>
        <begin position="276"/>
        <end position="295"/>
    </location>
</feature>
<dbReference type="PANTHER" id="PTHR30003">
    <property type="entry name" value="L-LACTATE PERMEASE"/>
    <property type="match status" value="1"/>
</dbReference>
<keyword evidence="6 8" id="KW-1133">Transmembrane helix</keyword>
<feature type="transmembrane region" description="Helical" evidence="8">
    <location>
        <begin position="439"/>
        <end position="462"/>
    </location>
</feature>
<feature type="transmembrane region" description="Helical" evidence="8">
    <location>
        <begin position="327"/>
        <end position="348"/>
    </location>
</feature>
<dbReference type="Proteomes" id="UP000255523">
    <property type="component" value="Unassembled WGS sequence"/>
</dbReference>
<feature type="transmembrane region" description="Helical" evidence="8">
    <location>
        <begin position="482"/>
        <end position="503"/>
    </location>
</feature>
<feature type="transmembrane region" description="Helical" evidence="8">
    <location>
        <begin position="238"/>
        <end position="255"/>
    </location>
</feature>
<evidence type="ECO:0000256" key="5">
    <source>
        <dbReference type="ARBA" id="ARBA00022692"/>
    </source>
</evidence>
<dbReference type="GO" id="GO:0015129">
    <property type="term" value="F:lactate transmembrane transporter activity"/>
    <property type="evidence" value="ECO:0007669"/>
    <property type="project" value="UniProtKB-UniRule"/>
</dbReference>
<evidence type="ECO:0000256" key="6">
    <source>
        <dbReference type="ARBA" id="ARBA00022989"/>
    </source>
</evidence>
<evidence type="ECO:0000256" key="4">
    <source>
        <dbReference type="ARBA" id="ARBA00022475"/>
    </source>
</evidence>
<comment type="similarity">
    <text evidence="2 8">Belongs to the lactate permease family.</text>
</comment>
<feature type="transmembrane region" description="Helical" evidence="8">
    <location>
        <begin position="60"/>
        <end position="83"/>
    </location>
</feature>
<dbReference type="AlphaFoldDB" id="A0A380LR77"/>
<dbReference type="InterPro" id="IPR003804">
    <property type="entry name" value="Lactate_perm"/>
</dbReference>
<feature type="transmembrane region" description="Helical" evidence="8">
    <location>
        <begin position="179"/>
        <end position="199"/>
    </location>
</feature>
<feature type="transmembrane region" description="Helical" evidence="8">
    <location>
        <begin position="30"/>
        <end position="48"/>
    </location>
</feature>
<proteinExistence type="inferred from homology"/>
<feature type="transmembrane region" description="Helical" evidence="8">
    <location>
        <begin position="104"/>
        <end position="129"/>
    </location>
</feature>
<accession>A0A380LR77</accession>
<keyword evidence="4 8" id="KW-1003">Cell membrane</keyword>
<dbReference type="OrthoDB" id="9761056at2"/>
<evidence type="ECO:0000313" key="10">
    <source>
        <dbReference type="Proteomes" id="UP000255523"/>
    </source>
</evidence>
<evidence type="ECO:0000256" key="8">
    <source>
        <dbReference type="RuleBase" id="RU365092"/>
    </source>
</evidence>
<dbReference type="RefSeq" id="WP_022789736.1">
    <property type="nucleotide sequence ID" value="NZ_CAUWMU010000002.1"/>
</dbReference>
<keyword evidence="7 8" id="KW-0472">Membrane</keyword>
<sequence>MEFLNFLLALLPILWLVVALTVFKWPTFKAAIGSLVISAILAITKWQMPVMDMASAALEGFAMALWPIILVIIAAVFTYNLTLKTGAMEIIKQMIASVSSDKRIIVLLIAWCFGGFMEGMAGFGTAIAIPASMLVGLGFNPLFSCLVCLIANGVPTPFGSIGIPTVTLANLVGLENTSLSFMTSLQLAPFVIAAPFLIVMATGKGPKALKGMLPVTLASSLGFILPQLAVSYFVGAELAVVVGSVCSLALTILFASKKKSDPQYEMQIAKQENITVSKALVAWCPFILIFVFLLLTSKMVMPINDALSKFATQTTIYTGENPTVISFSWINTPGVWIFISALIGGLIQKASLKDFGRVLVDTLNQMKETMITMLSVLAVAKIMGYAGMISDISSFVIAITGSFYPFFAPWFGALGTFVTGSGTNSGVLFGQVQLEAAQALNANSLWIVALNSLGVAVGKMLSPQSLAIALSSVDSKGQDSKLLSMVLPYGAVMIILMSILAFVGNMVL</sequence>
<comment type="function">
    <text evidence="8">Uptake of L-lactate across the membrane. Can also transport D-lactate and glycolate.</text>
</comment>
<comment type="subcellular location">
    <subcellularLocation>
        <location evidence="1 8">Cell membrane</location>
        <topology evidence="1 8">Multi-pass membrane protein</topology>
    </subcellularLocation>
</comment>
<feature type="transmembrane region" description="Helical" evidence="8">
    <location>
        <begin position="369"/>
        <end position="389"/>
    </location>
</feature>
<keyword evidence="3 8" id="KW-0813">Transport</keyword>
<feature type="transmembrane region" description="Helical" evidence="8">
    <location>
        <begin position="395"/>
        <end position="418"/>
    </location>
</feature>
<evidence type="ECO:0000313" key="9">
    <source>
        <dbReference type="EMBL" id="SUO05090.1"/>
    </source>
</evidence>
<evidence type="ECO:0000256" key="7">
    <source>
        <dbReference type="ARBA" id="ARBA00023136"/>
    </source>
</evidence>
<dbReference type="NCBIfam" id="TIGR00795">
    <property type="entry name" value="lctP"/>
    <property type="match status" value="1"/>
</dbReference>
<dbReference type="GO" id="GO:0005886">
    <property type="term" value="C:plasma membrane"/>
    <property type="evidence" value="ECO:0007669"/>
    <property type="project" value="UniProtKB-SubCell"/>
</dbReference>
<evidence type="ECO:0000256" key="2">
    <source>
        <dbReference type="ARBA" id="ARBA00010100"/>
    </source>
</evidence>
<reference evidence="9 10" key="1">
    <citation type="submission" date="2018-06" db="EMBL/GenBank/DDBJ databases">
        <authorList>
            <consortium name="Pathogen Informatics"/>
            <person name="Doyle S."/>
        </authorList>
    </citation>
    <scope>NUCLEOTIDE SEQUENCE [LARGE SCALE GENOMIC DNA]</scope>
    <source>
        <strain evidence="9 10">NCTC11087</strain>
    </source>
</reference>
<dbReference type="GeneID" id="77462956"/>
<evidence type="ECO:0000256" key="3">
    <source>
        <dbReference type="ARBA" id="ARBA00022448"/>
    </source>
</evidence>
<dbReference type="PANTHER" id="PTHR30003:SF0">
    <property type="entry name" value="GLYCOLATE PERMEASE GLCA-RELATED"/>
    <property type="match status" value="1"/>
</dbReference>
<evidence type="ECO:0000256" key="1">
    <source>
        <dbReference type="ARBA" id="ARBA00004651"/>
    </source>
</evidence>